<dbReference type="PANTHER" id="PTHR45973:SF12">
    <property type="entry name" value="DYNEIN REGULATORY COMPLEX SUBUNIT 3"/>
    <property type="match status" value="1"/>
</dbReference>
<evidence type="ECO:0000313" key="13">
    <source>
        <dbReference type="EMBL" id="GAX80910.1"/>
    </source>
</evidence>
<dbReference type="InterPro" id="IPR001611">
    <property type="entry name" value="Leu-rich_rpt"/>
</dbReference>
<dbReference type="STRING" id="1157962.A0A250XDS3"/>
<feature type="coiled-coil region" evidence="12">
    <location>
        <begin position="198"/>
        <end position="225"/>
    </location>
</feature>
<evidence type="ECO:0000256" key="5">
    <source>
        <dbReference type="ARBA" id="ARBA00022846"/>
    </source>
</evidence>
<dbReference type="InterPro" id="IPR050576">
    <property type="entry name" value="Cilia_flagella_integrity"/>
</dbReference>
<evidence type="ECO:0000313" key="14">
    <source>
        <dbReference type="Proteomes" id="UP000232323"/>
    </source>
</evidence>
<dbReference type="GO" id="GO:0005929">
    <property type="term" value="C:cilium"/>
    <property type="evidence" value="ECO:0007669"/>
    <property type="project" value="TreeGrafter"/>
</dbReference>
<dbReference type="InterPro" id="IPR003591">
    <property type="entry name" value="Leu-rich_rpt_typical-subtyp"/>
</dbReference>
<accession>A0A250XDS3</accession>
<evidence type="ECO:0000256" key="11">
    <source>
        <dbReference type="ARBA" id="ARBA00040950"/>
    </source>
</evidence>
<comment type="caution">
    <text evidence="13">The sequence shown here is derived from an EMBL/GenBank/DDBJ whole genome shotgun (WGS) entry which is preliminary data.</text>
</comment>
<evidence type="ECO:0000256" key="7">
    <source>
        <dbReference type="ARBA" id="ARBA00023069"/>
    </source>
</evidence>
<keyword evidence="7" id="KW-0969">Cilium</keyword>
<dbReference type="SMART" id="SM00369">
    <property type="entry name" value="LRR_TYP"/>
    <property type="match status" value="4"/>
</dbReference>
<sequence>MPVSLERLIAEVEPNVITEGLTRDCIQILGGDPDHASDKKSSIAWRDVECVAYSFKSIAMIDNLNGLDNLTKLQLDNNQITRIENIGHLVNLCWLDLSFNKINRIEGLEKLVNLVDLSLFNNQIEVIENLENQTNLNVLSLGNNQLKKLDNVMYLRQFRNLRLVNLAGNPFCKEHDYRSYVLSHIKDLTYLDYRRVAANDVNSAMEQHQDEMIDLQEREEQAVLDEKLAGEKAVHNALMLEANLDGVESLLEDMTKDDPDWARFVQVPGLTDGWNDVKEKFLVATDDFKTTILEQHGKKKAEHEEWLAVIKTLLGERDQQAKVLILEYEKIKKKVGRAIQENPGDVFLLDHPKIRLIALKDELLDIEMEVVESLQELVAEFDRNYSEIAEANKANYSAYFGQVRDFQNNFFAALSQQALAMFEKYNQENSDIESLPEEARLLLQDKEQLVNALQASHDLHTVKIDTLEDRLATTEMRRANELAHKNAMWAAKRNRDRVSEIVNYVERNMIELEEMADMEEMGDA</sequence>
<evidence type="ECO:0000256" key="12">
    <source>
        <dbReference type="SAM" id="Coils"/>
    </source>
</evidence>
<dbReference type="PROSITE" id="PS51450">
    <property type="entry name" value="LRR"/>
    <property type="match status" value="4"/>
</dbReference>
<dbReference type="Proteomes" id="UP000232323">
    <property type="component" value="Unassembled WGS sequence"/>
</dbReference>
<proteinExistence type="inferred from homology"/>
<dbReference type="EMBL" id="BEGY01000058">
    <property type="protein sequence ID" value="GAX80910.1"/>
    <property type="molecule type" value="Genomic_DNA"/>
</dbReference>
<dbReference type="OrthoDB" id="1517790at2759"/>
<keyword evidence="14" id="KW-1185">Reference proteome</keyword>
<keyword evidence="4" id="KW-0677">Repeat</keyword>
<keyword evidence="9" id="KW-0966">Cell projection</keyword>
<dbReference type="SUPFAM" id="SSF52075">
    <property type="entry name" value="Outer arm dynein light chain 1"/>
    <property type="match status" value="1"/>
</dbReference>
<dbReference type="Pfam" id="PF14580">
    <property type="entry name" value="LRR_9"/>
    <property type="match status" value="1"/>
</dbReference>
<evidence type="ECO:0000256" key="3">
    <source>
        <dbReference type="ARBA" id="ARBA00022614"/>
    </source>
</evidence>
<evidence type="ECO:0000256" key="2">
    <source>
        <dbReference type="ARBA" id="ARBA00022490"/>
    </source>
</evidence>
<dbReference type="InterPro" id="IPR032675">
    <property type="entry name" value="LRR_dom_sf"/>
</dbReference>
<evidence type="ECO:0000256" key="6">
    <source>
        <dbReference type="ARBA" id="ARBA00023054"/>
    </source>
</evidence>
<keyword evidence="8" id="KW-0206">Cytoskeleton</keyword>
<dbReference type="PANTHER" id="PTHR45973">
    <property type="entry name" value="PROTEIN PHOSPHATASE 1 REGULATORY SUBUNIT SDS22-RELATED"/>
    <property type="match status" value="1"/>
</dbReference>
<gene>
    <name evidence="13" type="ORF">CEUSTIGMA_g8345.t1</name>
</gene>
<evidence type="ECO:0000256" key="8">
    <source>
        <dbReference type="ARBA" id="ARBA00023212"/>
    </source>
</evidence>
<keyword evidence="5" id="KW-0282">Flagellum</keyword>
<evidence type="ECO:0000256" key="4">
    <source>
        <dbReference type="ARBA" id="ARBA00022737"/>
    </source>
</evidence>
<dbReference type="SMART" id="SM00365">
    <property type="entry name" value="LRR_SD22"/>
    <property type="match status" value="4"/>
</dbReference>
<reference evidence="13 14" key="1">
    <citation type="submission" date="2017-08" db="EMBL/GenBank/DDBJ databases">
        <title>Acidophilic green algal genome provides insights into adaptation to an acidic environment.</title>
        <authorList>
            <person name="Hirooka S."/>
            <person name="Hirose Y."/>
            <person name="Kanesaki Y."/>
            <person name="Higuchi S."/>
            <person name="Fujiwara T."/>
            <person name="Onuma R."/>
            <person name="Era A."/>
            <person name="Ohbayashi R."/>
            <person name="Uzuka A."/>
            <person name="Nozaki H."/>
            <person name="Yoshikawa H."/>
            <person name="Miyagishima S.Y."/>
        </authorList>
    </citation>
    <scope>NUCLEOTIDE SEQUENCE [LARGE SCALE GENOMIC DNA]</scope>
    <source>
        <strain evidence="13 14">NIES-2499</strain>
    </source>
</reference>
<protein>
    <recommendedName>
        <fullName evidence="11">Dynein regulatory complex subunit 3</fullName>
    </recommendedName>
</protein>
<dbReference type="AlphaFoldDB" id="A0A250XDS3"/>
<keyword evidence="3" id="KW-0433">Leucine-rich repeat</keyword>
<comment type="subcellular location">
    <subcellularLocation>
        <location evidence="1">Cytoplasm</location>
        <location evidence="1">Cytoskeleton</location>
        <location evidence="1">Flagellum axoneme</location>
    </subcellularLocation>
</comment>
<dbReference type="Gene3D" id="3.80.10.10">
    <property type="entry name" value="Ribonuclease Inhibitor"/>
    <property type="match status" value="1"/>
</dbReference>
<evidence type="ECO:0000256" key="1">
    <source>
        <dbReference type="ARBA" id="ARBA00004611"/>
    </source>
</evidence>
<evidence type="ECO:0000256" key="9">
    <source>
        <dbReference type="ARBA" id="ARBA00023273"/>
    </source>
</evidence>
<keyword evidence="2" id="KW-0963">Cytoplasm</keyword>
<keyword evidence="6 12" id="KW-0175">Coiled coil</keyword>
<comment type="similarity">
    <text evidence="10">Belongs to the DRC3 family.</text>
</comment>
<name>A0A250XDS3_9CHLO</name>
<organism evidence="13 14">
    <name type="scientific">Chlamydomonas eustigma</name>
    <dbReference type="NCBI Taxonomy" id="1157962"/>
    <lineage>
        <taxon>Eukaryota</taxon>
        <taxon>Viridiplantae</taxon>
        <taxon>Chlorophyta</taxon>
        <taxon>core chlorophytes</taxon>
        <taxon>Chlorophyceae</taxon>
        <taxon>CS clade</taxon>
        <taxon>Chlamydomonadales</taxon>
        <taxon>Chlamydomonadaceae</taxon>
        <taxon>Chlamydomonas</taxon>
    </lineage>
</organism>
<evidence type="ECO:0000256" key="10">
    <source>
        <dbReference type="ARBA" id="ARBA00038378"/>
    </source>
</evidence>